<evidence type="ECO:0000259" key="7">
    <source>
        <dbReference type="Pfam" id="PF00107"/>
    </source>
</evidence>
<dbReference type="SUPFAM" id="SSF50129">
    <property type="entry name" value="GroES-like"/>
    <property type="match status" value="1"/>
</dbReference>
<dbReference type="Gene3D" id="3.90.180.10">
    <property type="entry name" value="Medium-chain alcohol dehydrogenases, catalytic domain"/>
    <property type="match status" value="1"/>
</dbReference>
<dbReference type="Proteomes" id="UP000217005">
    <property type="component" value="Unassembled WGS sequence"/>
</dbReference>
<evidence type="ECO:0000256" key="6">
    <source>
        <dbReference type="RuleBase" id="RU361277"/>
    </source>
</evidence>
<organism evidence="9 12">
    <name type="scientific">Bordetella genomosp. 1</name>
    <dbReference type="NCBI Taxonomy" id="1395607"/>
    <lineage>
        <taxon>Bacteria</taxon>
        <taxon>Pseudomonadati</taxon>
        <taxon>Pseudomonadota</taxon>
        <taxon>Betaproteobacteria</taxon>
        <taxon>Burkholderiales</taxon>
        <taxon>Alcaligenaceae</taxon>
        <taxon>Bordetella</taxon>
    </lineage>
</organism>
<evidence type="ECO:0000256" key="5">
    <source>
        <dbReference type="ARBA" id="ARBA00023002"/>
    </source>
</evidence>
<evidence type="ECO:0000256" key="2">
    <source>
        <dbReference type="ARBA" id="ARBA00008072"/>
    </source>
</evidence>
<dbReference type="PANTHER" id="PTHR43161:SF9">
    <property type="entry name" value="SORBITOL DEHYDROGENASE"/>
    <property type="match status" value="1"/>
</dbReference>
<accession>A0A261RVS3</accession>
<keyword evidence="3 6" id="KW-0479">Metal-binding</keyword>
<evidence type="ECO:0000256" key="4">
    <source>
        <dbReference type="ARBA" id="ARBA00022833"/>
    </source>
</evidence>
<gene>
    <name evidence="10" type="ORF">CAL27_24180</name>
    <name evidence="9" type="ORF">CEG14_22330</name>
</gene>
<keyword evidence="11" id="KW-1185">Reference proteome</keyword>
<feature type="domain" description="Alcohol dehydrogenase-like C-terminal" evidence="7">
    <location>
        <begin position="182"/>
        <end position="296"/>
    </location>
</feature>
<dbReference type="RefSeq" id="WP_094828615.1">
    <property type="nucleotide sequence ID" value="NZ_NEVL01000006.1"/>
</dbReference>
<evidence type="ECO:0000313" key="9">
    <source>
        <dbReference type="EMBL" id="OZI28690.1"/>
    </source>
</evidence>
<dbReference type="AlphaFoldDB" id="A0A261RVS3"/>
<evidence type="ECO:0000259" key="8">
    <source>
        <dbReference type="Pfam" id="PF08240"/>
    </source>
</evidence>
<protein>
    <submittedName>
        <fullName evidence="9">L-idonate 5-dehydrogenase</fullName>
    </submittedName>
</protein>
<proteinExistence type="inferred from homology"/>
<dbReference type="InterPro" id="IPR013149">
    <property type="entry name" value="ADH-like_C"/>
</dbReference>
<dbReference type="EMBL" id="NEVL01000006">
    <property type="protein sequence ID" value="OZI28690.1"/>
    <property type="molecule type" value="Genomic_DNA"/>
</dbReference>
<dbReference type="SUPFAM" id="SSF51735">
    <property type="entry name" value="NAD(P)-binding Rossmann-fold domains"/>
    <property type="match status" value="1"/>
</dbReference>
<keyword evidence="5" id="KW-0560">Oxidoreductase</keyword>
<evidence type="ECO:0000313" key="10">
    <source>
        <dbReference type="EMBL" id="OZI55747.1"/>
    </source>
</evidence>
<evidence type="ECO:0000256" key="3">
    <source>
        <dbReference type="ARBA" id="ARBA00022723"/>
    </source>
</evidence>
<dbReference type="EMBL" id="NEVR01000007">
    <property type="protein sequence ID" value="OZI55747.1"/>
    <property type="molecule type" value="Genomic_DNA"/>
</dbReference>
<evidence type="ECO:0000313" key="11">
    <source>
        <dbReference type="Proteomes" id="UP000216354"/>
    </source>
</evidence>
<dbReference type="Proteomes" id="UP000216354">
    <property type="component" value="Unassembled WGS sequence"/>
</dbReference>
<dbReference type="OrthoDB" id="5484143at2"/>
<comment type="similarity">
    <text evidence="2 6">Belongs to the zinc-containing alcohol dehydrogenase family.</text>
</comment>
<feature type="domain" description="Alcohol dehydrogenase-like N-terminal" evidence="8">
    <location>
        <begin position="26"/>
        <end position="142"/>
    </location>
</feature>
<keyword evidence="4 6" id="KW-0862">Zinc</keyword>
<dbReference type="GO" id="GO:0016491">
    <property type="term" value="F:oxidoreductase activity"/>
    <property type="evidence" value="ECO:0007669"/>
    <property type="project" value="UniProtKB-KW"/>
</dbReference>
<dbReference type="PANTHER" id="PTHR43161">
    <property type="entry name" value="SORBITOL DEHYDROGENASE"/>
    <property type="match status" value="1"/>
</dbReference>
<comment type="cofactor">
    <cofactor evidence="1 6">
        <name>Zn(2+)</name>
        <dbReference type="ChEBI" id="CHEBI:29105"/>
    </cofactor>
</comment>
<dbReference type="Pfam" id="PF08240">
    <property type="entry name" value="ADH_N"/>
    <property type="match status" value="1"/>
</dbReference>
<evidence type="ECO:0000256" key="1">
    <source>
        <dbReference type="ARBA" id="ARBA00001947"/>
    </source>
</evidence>
<name>A0A261RVS3_9BORD</name>
<dbReference type="GO" id="GO:0008270">
    <property type="term" value="F:zinc ion binding"/>
    <property type="evidence" value="ECO:0007669"/>
    <property type="project" value="InterPro"/>
</dbReference>
<dbReference type="CDD" id="cd08232">
    <property type="entry name" value="idonate-5-DH"/>
    <property type="match status" value="1"/>
</dbReference>
<evidence type="ECO:0000313" key="12">
    <source>
        <dbReference type="Proteomes" id="UP000217005"/>
    </source>
</evidence>
<dbReference type="Pfam" id="PF00107">
    <property type="entry name" value="ADH_zinc_N"/>
    <property type="match status" value="1"/>
</dbReference>
<reference evidence="9 12" key="2">
    <citation type="submission" date="2017-05" db="EMBL/GenBank/DDBJ databases">
        <title>Complete and WGS of Bordetella genogroups.</title>
        <authorList>
            <person name="Spilker T."/>
            <person name="LiPuma J."/>
        </authorList>
    </citation>
    <scope>NUCLEOTIDE SEQUENCE [LARGE SCALE GENOMIC DNA]</scope>
    <source>
        <strain evidence="9 12">AU17610</strain>
    </source>
</reference>
<dbReference type="Gene3D" id="3.40.50.720">
    <property type="entry name" value="NAD(P)-binding Rossmann-like Domain"/>
    <property type="match status" value="1"/>
</dbReference>
<dbReference type="InterPro" id="IPR002328">
    <property type="entry name" value="ADH_Zn_CS"/>
</dbReference>
<dbReference type="PROSITE" id="PS00059">
    <property type="entry name" value="ADH_ZINC"/>
    <property type="match status" value="1"/>
</dbReference>
<reference evidence="10 11" key="1">
    <citation type="submission" date="2017-05" db="EMBL/GenBank/DDBJ databases">
        <title>Complete and WGS of Bordetella genogroups.</title>
        <authorList>
            <person name="Spilker T."/>
            <person name="Lipuma J."/>
        </authorList>
    </citation>
    <scope>NUCLEOTIDE SEQUENCE [LARGE SCALE GENOMIC DNA]</scope>
    <source>
        <strain evidence="10 11">AU9795</strain>
    </source>
</reference>
<comment type="caution">
    <text evidence="9">The sequence shown here is derived from an EMBL/GenBank/DDBJ whole genome shotgun (WGS) entry which is preliminary data.</text>
</comment>
<dbReference type="InterPro" id="IPR011032">
    <property type="entry name" value="GroES-like_sf"/>
</dbReference>
<dbReference type="InterPro" id="IPR036291">
    <property type="entry name" value="NAD(P)-bd_dom_sf"/>
</dbReference>
<sequence>MSLTCRIHGARDLRLETDPDAAPLAPHEVELRLGAAGICGSDLHYFLHGKVGAFVIREPLIPGHEASGIVMRVGEAVTRVQPGMKVAINPSHPCGHCDYCRGGRDNLCRNMRFLGSASVYPHVQGMFRERFVMGERQLTPVSEDISLGEIACAEPLSIGLHGVNRAGPLLGKTVLITGGGTIGCMSVIAARLAGAAHVIVSDIADRALEMAAAVGADSTVRADQAPPDALADVADVSIEAAGSPAALATCLAATRRGGRIVQVGTLPAEGVHFPANNIMARELDYVGAFRAGIEFDWAVTCLRTRRVDVRPLMSAQLPLDRAAEAFELAADRTRSTKVQLVCES</sequence>
<dbReference type="InterPro" id="IPR013154">
    <property type="entry name" value="ADH-like_N"/>
</dbReference>